<dbReference type="Proteomes" id="UP000762676">
    <property type="component" value="Unassembled WGS sequence"/>
</dbReference>
<keyword evidence="2" id="KW-1185">Reference proteome</keyword>
<organism evidence="1 2">
    <name type="scientific">Elysia marginata</name>
    <dbReference type="NCBI Taxonomy" id="1093978"/>
    <lineage>
        <taxon>Eukaryota</taxon>
        <taxon>Metazoa</taxon>
        <taxon>Spiralia</taxon>
        <taxon>Lophotrochozoa</taxon>
        <taxon>Mollusca</taxon>
        <taxon>Gastropoda</taxon>
        <taxon>Heterobranchia</taxon>
        <taxon>Euthyneura</taxon>
        <taxon>Panpulmonata</taxon>
        <taxon>Sacoglossa</taxon>
        <taxon>Placobranchoidea</taxon>
        <taxon>Plakobranchidae</taxon>
        <taxon>Elysia</taxon>
    </lineage>
</organism>
<proteinExistence type="predicted"/>
<gene>
    <name evidence="1" type="ORF">ElyMa_006763800</name>
</gene>
<accession>A0AAV4J1H5</accession>
<dbReference type="AlphaFoldDB" id="A0AAV4J1H5"/>
<comment type="caution">
    <text evidence="1">The sequence shown here is derived from an EMBL/GenBank/DDBJ whole genome shotgun (WGS) entry which is preliminary data.</text>
</comment>
<protein>
    <submittedName>
        <fullName evidence="1">Uncharacterized protein</fullName>
    </submittedName>
</protein>
<evidence type="ECO:0000313" key="2">
    <source>
        <dbReference type="Proteomes" id="UP000762676"/>
    </source>
</evidence>
<name>A0AAV4J1H5_9GAST</name>
<reference evidence="1 2" key="1">
    <citation type="journal article" date="2021" name="Elife">
        <title>Chloroplast acquisition without the gene transfer in kleptoplastic sea slugs, Plakobranchus ocellatus.</title>
        <authorList>
            <person name="Maeda T."/>
            <person name="Takahashi S."/>
            <person name="Yoshida T."/>
            <person name="Shimamura S."/>
            <person name="Takaki Y."/>
            <person name="Nagai Y."/>
            <person name="Toyoda A."/>
            <person name="Suzuki Y."/>
            <person name="Arimoto A."/>
            <person name="Ishii H."/>
            <person name="Satoh N."/>
            <person name="Nishiyama T."/>
            <person name="Hasebe M."/>
            <person name="Maruyama T."/>
            <person name="Minagawa J."/>
            <person name="Obokata J."/>
            <person name="Shigenobu S."/>
        </authorList>
    </citation>
    <scope>NUCLEOTIDE SEQUENCE [LARGE SCALE GENOMIC DNA]</scope>
</reference>
<sequence length="130" mass="14510">MSNVIFVLTQDLYCDDGHLHGGPHIVLTISPPSLSERKPQVWAREISGRNRLYRFLACLDALETCRVDWRANRSSAWVIADLEVDKVPGPSDQSLLSASGRSLMVKCPISKDCPKSFVFQLERRPGAVKS</sequence>
<evidence type="ECO:0000313" key="1">
    <source>
        <dbReference type="EMBL" id="GFS15131.1"/>
    </source>
</evidence>
<dbReference type="EMBL" id="BMAT01013546">
    <property type="protein sequence ID" value="GFS15131.1"/>
    <property type="molecule type" value="Genomic_DNA"/>
</dbReference>